<dbReference type="AlphaFoldDB" id="A0AAV3PAB3"/>
<dbReference type="PANTHER" id="PTHR33115:SF50">
    <property type="entry name" value="ARM REPEAT SUPERFAMILY PROTEIN"/>
    <property type="match status" value="1"/>
</dbReference>
<evidence type="ECO:0000256" key="2">
    <source>
        <dbReference type="SAM" id="Phobius"/>
    </source>
</evidence>
<feature type="region of interest" description="Disordered" evidence="1">
    <location>
        <begin position="41"/>
        <end position="60"/>
    </location>
</feature>
<proteinExistence type="predicted"/>
<dbReference type="PANTHER" id="PTHR33115">
    <property type="entry name" value="ARM REPEAT SUPERFAMILY PROTEIN"/>
    <property type="match status" value="1"/>
</dbReference>
<feature type="compositionally biased region" description="Polar residues" evidence="1">
    <location>
        <begin position="41"/>
        <end position="56"/>
    </location>
</feature>
<comment type="caution">
    <text evidence="3">The sequence shown here is derived from an EMBL/GenBank/DDBJ whole genome shotgun (WGS) entry which is preliminary data.</text>
</comment>
<evidence type="ECO:0000313" key="3">
    <source>
        <dbReference type="EMBL" id="GAA0148335.1"/>
    </source>
</evidence>
<sequence>MDRKTWIESQGSVHLQISELDERFDEVGTPGQSLATMFEPQNSVETKNSSTPSALTSKRPAFRGPEKKLTLLALRLAKLEKTATMLGTLGFVWATVVLLGGFAITLDGTDFWFITTILLIEVARIFSRSHELEWQHHSTWSITVVGINSFRAIRTGSHYIAMIVRKICKPLSAVSKASHHNTELKQEARKKWDQQRTLTRTWSSSEVPLLPYTLSLMKLIRHDYGEIEKGDTDKRNRNATLHTSYILFLGVGRVIVSSPGESRLGMERNLLQALRESG</sequence>
<gene>
    <name evidence="3" type="ORF">LIER_07808</name>
</gene>
<keyword evidence="2" id="KW-0472">Membrane</keyword>
<dbReference type="EMBL" id="BAABME010001223">
    <property type="protein sequence ID" value="GAA0148335.1"/>
    <property type="molecule type" value="Genomic_DNA"/>
</dbReference>
<organism evidence="3 4">
    <name type="scientific">Lithospermum erythrorhizon</name>
    <name type="common">Purple gromwell</name>
    <name type="synonym">Lithospermum officinale var. erythrorhizon</name>
    <dbReference type="NCBI Taxonomy" id="34254"/>
    <lineage>
        <taxon>Eukaryota</taxon>
        <taxon>Viridiplantae</taxon>
        <taxon>Streptophyta</taxon>
        <taxon>Embryophyta</taxon>
        <taxon>Tracheophyta</taxon>
        <taxon>Spermatophyta</taxon>
        <taxon>Magnoliopsida</taxon>
        <taxon>eudicotyledons</taxon>
        <taxon>Gunneridae</taxon>
        <taxon>Pentapetalae</taxon>
        <taxon>asterids</taxon>
        <taxon>lamiids</taxon>
        <taxon>Boraginales</taxon>
        <taxon>Boraginaceae</taxon>
        <taxon>Boraginoideae</taxon>
        <taxon>Lithospermeae</taxon>
        <taxon>Lithospermum</taxon>
    </lineage>
</organism>
<keyword evidence="4" id="KW-1185">Reference proteome</keyword>
<protein>
    <submittedName>
        <fullName evidence="3">Uncharacterized protein</fullName>
    </submittedName>
</protein>
<reference evidence="3 4" key="1">
    <citation type="submission" date="2024-01" db="EMBL/GenBank/DDBJ databases">
        <title>The complete chloroplast genome sequence of Lithospermum erythrorhizon: insights into the phylogenetic relationship among Boraginaceae species and the maternal lineages of purple gromwells.</title>
        <authorList>
            <person name="Okada T."/>
            <person name="Watanabe K."/>
        </authorList>
    </citation>
    <scope>NUCLEOTIDE SEQUENCE [LARGE SCALE GENOMIC DNA]</scope>
</reference>
<feature type="transmembrane region" description="Helical" evidence="2">
    <location>
        <begin position="83"/>
        <end position="105"/>
    </location>
</feature>
<name>A0AAV3PAB3_LITER</name>
<keyword evidence="2" id="KW-1133">Transmembrane helix</keyword>
<dbReference type="Proteomes" id="UP001454036">
    <property type="component" value="Unassembled WGS sequence"/>
</dbReference>
<accession>A0AAV3PAB3</accession>
<evidence type="ECO:0000256" key="1">
    <source>
        <dbReference type="SAM" id="MobiDB-lite"/>
    </source>
</evidence>
<keyword evidence="2" id="KW-0812">Transmembrane</keyword>
<evidence type="ECO:0000313" key="4">
    <source>
        <dbReference type="Proteomes" id="UP001454036"/>
    </source>
</evidence>